<evidence type="ECO:0000313" key="4">
    <source>
        <dbReference type="Proteomes" id="UP000437736"/>
    </source>
</evidence>
<dbReference type="InterPro" id="IPR029016">
    <property type="entry name" value="GAF-like_dom_sf"/>
</dbReference>
<name>A0ABW9QY56_9ACTN</name>
<dbReference type="Pfam" id="PF07228">
    <property type="entry name" value="SpoIIE"/>
    <property type="match status" value="1"/>
</dbReference>
<evidence type="ECO:0000256" key="1">
    <source>
        <dbReference type="ARBA" id="ARBA00022801"/>
    </source>
</evidence>
<evidence type="ECO:0000313" key="3">
    <source>
        <dbReference type="EMBL" id="MST34612.1"/>
    </source>
</evidence>
<protein>
    <submittedName>
        <fullName evidence="3">PAS domain-containing protein</fullName>
    </submittedName>
</protein>
<dbReference type="InterPro" id="IPR035965">
    <property type="entry name" value="PAS-like_dom_sf"/>
</dbReference>
<dbReference type="InterPro" id="IPR003018">
    <property type="entry name" value="GAF"/>
</dbReference>
<dbReference type="SUPFAM" id="SSF55781">
    <property type="entry name" value="GAF domain-like"/>
    <property type="match status" value="1"/>
</dbReference>
<dbReference type="Pfam" id="PF01590">
    <property type="entry name" value="GAF"/>
    <property type="match status" value="1"/>
</dbReference>
<feature type="domain" description="PAC" evidence="2">
    <location>
        <begin position="116"/>
        <end position="167"/>
    </location>
</feature>
<dbReference type="InterPro" id="IPR001610">
    <property type="entry name" value="PAC"/>
</dbReference>
<dbReference type="InterPro" id="IPR013655">
    <property type="entry name" value="PAS_fold_3"/>
</dbReference>
<dbReference type="Gene3D" id="3.30.450.20">
    <property type="entry name" value="PAS domain"/>
    <property type="match status" value="1"/>
</dbReference>
<dbReference type="SUPFAM" id="SSF55785">
    <property type="entry name" value="PYP-like sensor domain (PAS domain)"/>
    <property type="match status" value="1"/>
</dbReference>
<proteinExistence type="predicted"/>
<organism evidence="3 4">
    <name type="scientific">Acidiferrimicrobium australe</name>
    <dbReference type="NCBI Taxonomy" id="2664430"/>
    <lineage>
        <taxon>Bacteria</taxon>
        <taxon>Bacillati</taxon>
        <taxon>Actinomycetota</taxon>
        <taxon>Acidimicrobiia</taxon>
        <taxon>Acidimicrobiales</taxon>
        <taxon>Acidimicrobiaceae</taxon>
        <taxon>Acidiferrimicrobium</taxon>
    </lineage>
</organism>
<dbReference type="InterPro" id="IPR052016">
    <property type="entry name" value="Bact_Sigma-Reg"/>
</dbReference>
<dbReference type="PANTHER" id="PTHR43156:SF2">
    <property type="entry name" value="STAGE II SPORULATION PROTEIN E"/>
    <property type="match status" value="1"/>
</dbReference>
<dbReference type="NCBIfam" id="TIGR00229">
    <property type="entry name" value="sensory_box"/>
    <property type="match status" value="1"/>
</dbReference>
<dbReference type="SMART" id="SM00065">
    <property type="entry name" value="GAF"/>
    <property type="match status" value="1"/>
</dbReference>
<dbReference type="InterPro" id="IPR000014">
    <property type="entry name" value="PAS"/>
</dbReference>
<gene>
    <name evidence="3" type="ORF">GHK86_18025</name>
</gene>
<keyword evidence="1" id="KW-0378">Hydrolase</keyword>
<evidence type="ECO:0000259" key="2">
    <source>
        <dbReference type="PROSITE" id="PS50113"/>
    </source>
</evidence>
<keyword evidence="4" id="KW-1185">Reference proteome</keyword>
<dbReference type="InterPro" id="IPR000700">
    <property type="entry name" value="PAS-assoc_C"/>
</dbReference>
<feature type="non-terminal residue" evidence="3">
    <location>
        <position position="446"/>
    </location>
</feature>
<comment type="caution">
    <text evidence="3">The sequence shown here is derived from an EMBL/GenBank/DDBJ whole genome shotgun (WGS) entry which is preliminary data.</text>
</comment>
<dbReference type="Gene3D" id="2.10.70.100">
    <property type="match status" value="1"/>
</dbReference>
<dbReference type="CDD" id="cd00130">
    <property type="entry name" value="PAS"/>
    <property type="match status" value="1"/>
</dbReference>
<dbReference type="SMART" id="SM00086">
    <property type="entry name" value="PAC"/>
    <property type="match status" value="1"/>
</dbReference>
<dbReference type="InterPro" id="IPR001932">
    <property type="entry name" value="PPM-type_phosphatase-like_dom"/>
</dbReference>
<dbReference type="InterPro" id="IPR036457">
    <property type="entry name" value="PPM-type-like_dom_sf"/>
</dbReference>
<accession>A0ABW9QY56</accession>
<dbReference type="PROSITE" id="PS50113">
    <property type="entry name" value="PAC"/>
    <property type="match status" value="1"/>
</dbReference>
<dbReference type="Proteomes" id="UP000437736">
    <property type="component" value="Unassembled WGS sequence"/>
</dbReference>
<sequence>MQYAPAVGIDWGADGGQRRADGEGATDLDAWQAFGANAAAARDRLALALSVGGLGLWTWDRETRRIAWDARLLAAFGRSLATAPATIEAWLELVHPDDRPDVAALLAEAARGPEPARMEFRLVRADGQVRWLECSGRALFEHGELIGAIGVMADVTERHETEARTQNLLRLVQLNADLSMTLSASLDPDVILQRLADRLVPDLADVCVVDLREGLGSRSQVAVAARQPELRGVMEEAERRLPRRHNPASALARTLASGVPTLVADSARGYISSVVPDAAVAGLYQQLGMRSLLVAPLVARGEVLGAISLVRTVPPGGTAHERGPGGTAHERGLYGPDDVDVAMEIGRRAGLAVDNARLYAGERAIAEALQRALLPAIEAPPGVAVAARYLPASASVGGDWYDLFELPDGGTSITIGDVVGHDLRAAASMGQLRSVIRSYASEGASP</sequence>
<dbReference type="Pfam" id="PF08447">
    <property type="entry name" value="PAS_3"/>
    <property type="match status" value="1"/>
</dbReference>
<dbReference type="EMBL" id="WJHE01001099">
    <property type="protein sequence ID" value="MST34612.1"/>
    <property type="molecule type" value="Genomic_DNA"/>
</dbReference>
<reference evidence="3 4" key="1">
    <citation type="submission" date="2019-11" db="EMBL/GenBank/DDBJ databases">
        <title>Acidiferrimicrobium australis gen. nov., sp. nov., an acidophilic and obligately heterotrophic, member of the Actinobacteria that catalyses dissimilatory oxido- reduction of iron isolated from metal-rich acidic water in Chile.</title>
        <authorList>
            <person name="Gonzalez D."/>
            <person name="Huber K."/>
            <person name="Hedrich S."/>
            <person name="Rojas-Villalobos C."/>
            <person name="Quatrini R."/>
            <person name="Dinamarca M.A."/>
            <person name="Schwarz A."/>
            <person name="Canales C."/>
            <person name="Nancucheo I."/>
        </authorList>
    </citation>
    <scope>NUCLEOTIDE SEQUENCE [LARGE SCALE GENOMIC DNA]</scope>
    <source>
        <strain evidence="3 4">USS-CCA1</strain>
    </source>
</reference>
<dbReference type="PANTHER" id="PTHR43156">
    <property type="entry name" value="STAGE II SPORULATION PROTEIN E-RELATED"/>
    <property type="match status" value="1"/>
</dbReference>
<dbReference type="Gene3D" id="3.60.40.10">
    <property type="entry name" value="PPM-type phosphatase domain"/>
    <property type="match status" value="1"/>
</dbReference>
<dbReference type="Gene3D" id="3.30.450.40">
    <property type="match status" value="1"/>
</dbReference>